<gene>
    <name evidence="2" type="ORF">FRZ54_20970</name>
</gene>
<dbReference type="Proteomes" id="UP000321479">
    <property type="component" value="Chromosome"/>
</dbReference>
<sequence>MKTEQAKLNLLVIGANGGIGRQTVELALNYGHNVTAILRNPAKLPLTHPNLTKIKGDIMKRETFEKYLENQDAVISAIGASGGISGDAPTTLYSQGNANLVHAMKNMEVKRAFFISASAVEISPVLPFYVRFAAKYILQKLLKHMYADLLRMEALVKESGLNWTIIRPPRLTDKAGTGKYRVAINNFLKNALSISRADVAHFMISNLSNEATYQSTIEIAY</sequence>
<dbReference type="EMBL" id="CP042436">
    <property type="protein sequence ID" value="QEC64935.1"/>
    <property type="molecule type" value="Genomic_DNA"/>
</dbReference>
<feature type="domain" description="NAD(P)-binding" evidence="1">
    <location>
        <begin position="14"/>
        <end position="209"/>
    </location>
</feature>
<organism evidence="2 3">
    <name type="scientific">Mucilaginibacter ginsenosidivorans</name>
    <dbReference type="NCBI Taxonomy" id="398053"/>
    <lineage>
        <taxon>Bacteria</taxon>
        <taxon>Pseudomonadati</taxon>
        <taxon>Bacteroidota</taxon>
        <taxon>Sphingobacteriia</taxon>
        <taxon>Sphingobacteriales</taxon>
        <taxon>Sphingobacteriaceae</taxon>
        <taxon>Mucilaginibacter</taxon>
    </lineage>
</organism>
<dbReference type="PANTHER" id="PTHR15020">
    <property type="entry name" value="FLAVIN REDUCTASE-RELATED"/>
    <property type="match status" value="1"/>
</dbReference>
<proteinExistence type="predicted"/>
<evidence type="ECO:0000259" key="1">
    <source>
        <dbReference type="Pfam" id="PF13460"/>
    </source>
</evidence>
<keyword evidence="3" id="KW-1185">Reference proteome</keyword>
<dbReference type="RefSeq" id="WP_147033768.1">
    <property type="nucleotide sequence ID" value="NZ_CP042436.1"/>
</dbReference>
<accession>A0A5B8V1K6</accession>
<dbReference type="CDD" id="cd05244">
    <property type="entry name" value="BVR-B_like_SDR_a"/>
    <property type="match status" value="1"/>
</dbReference>
<evidence type="ECO:0000313" key="3">
    <source>
        <dbReference type="Proteomes" id="UP000321479"/>
    </source>
</evidence>
<dbReference type="Gene3D" id="3.40.50.720">
    <property type="entry name" value="NAD(P)-binding Rossmann-like Domain"/>
    <property type="match status" value="1"/>
</dbReference>
<dbReference type="InterPro" id="IPR016040">
    <property type="entry name" value="NAD(P)-bd_dom"/>
</dbReference>
<reference evidence="2 3" key="1">
    <citation type="journal article" date="2017" name="Curr. Microbiol.">
        <title>Mucilaginibacter ginsenosidivorans sp. nov., Isolated from Soil of Ginseng Field.</title>
        <authorList>
            <person name="Kim M.M."/>
            <person name="Siddiqi M.Z."/>
            <person name="Im W.T."/>
        </authorList>
    </citation>
    <scope>NUCLEOTIDE SEQUENCE [LARGE SCALE GENOMIC DNA]</scope>
    <source>
        <strain evidence="2 3">Gsoil 3017</strain>
    </source>
</reference>
<dbReference type="OrthoDB" id="9790734at2"/>
<protein>
    <submittedName>
        <fullName evidence="2">SDR family oxidoreductase</fullName>
    </submittedName>
</protein>
<evidence type="ECO:0000313" key="2">
    <source>
        <dbReference type="EMBL" id="QEC64935.1"/>
    </source>
</evidence>
<dbReference type="SUPFAM" id="SSF51735">
    <property type="entry name" value="NAD(P)-binding Rossmann-fold domains"/>
    <property type="match status" value="1"/>
</dbReference>
<dbReference type="InterPro" id="IPR036291">
    <property type="entry name" value="NAD(P)-bd_dom_sf"/>
</dbReference>
<dbReference type="KEGG" id="mgin:FRZ54_20970"/>
<dbReference type="PANTHER" id="PTHR15020:SF50">
    <property type="entry name" value="UPF0659 PROTEIN YMR090W"/>
    <property type="match status" value="1"/>
</dbReference>
<dbReference type="AlphaFoldDB" id="A0A5B8V1K6"/>
<dbReference type="Pfam" id="PF13460">
    <property type="entry name" value="NAD_binding_10"/>
    <property type="match status" value="1"/>
</dbReference>
<name>A0A5B8V1K6_9SPHI</name>